<keyword evidence="5" id="KW-1185">Reference proteome</keyword>
<keyword evidence="3" id="KW-0408">Iron</keyword>
<dbReference type="AlphaFoldDB" id="A0A5J5HYY0"/>
<dbReference type="Pfam" id="PF08943">
    <property type="entry name" value="CsiD"/>
    <property type="match status" value="1"/>
</dbReference>
<protein>
    <submittedName>
        <fullName evidence="4">Carbon starvation induced protein CsiD</fullName>
    </submittedName>
</protein>
<accession>A0A5J5HYY0</accession>
<dbReference type="OrthoDB" id="8954293at2"/>
<gene>
    <name evidence="4" type="primary">csiD</name>
    <name evidence="4" type="ORF">F4V44_03540</name>
</gene>
<proteinExistence type="predicted"/>
<sequence>MNMVTKTKKAKFEVKTETYEVKNHPQTNRLYHITITRNAIKGFLERVGSENYSVQHLEYTPYARHLVAAYLLEQVGEEFGNLLREIIHDRESGGFTLGLEGVTEDTDEYVIFATAISHIVGIPNFDSMTGKYYARFSVKDTDNSDSYLRQAYRLFTLHTDGTFVDEPTDWLLMMKMVEQNARGGESRLLHLDDWKELNKFMKHPLGNHRFTYKAPSSKNVDQEIERLTFFDYNNKPGMCFIDQFVYPESIEQAKYLRDLSNSMENDESVIELKLPVGNLVVLNNIFWLHGRAAFEKNPNLYRELMRQRGRFNQNAI</sequence>
<dbReference type="GO" id="GO:0050498">
    <property type="term" value="F:oxidoreductase activity, acting on paired donors, with incorporation or reduction of molecular oxygen, with 2-oxoglutarate as one donor, and the other dehydrogenated"/>
    <property type="evidence" value="ECO:0007669"/>
    <property type="project" value="InterPro"/>
</dbReference>
<keyword evidence="2" id="KW-0560">Oxidoreductase</keyword>
<evidence type="ECO:0000313" key="4">
    <source>
        <dbReference type="EMBL" id="KAA9028362.1"/>
    </source>
</evidence>
<dbReference type="InterPro" id="IPR015038">
    <property type="entry name" value="GlaH"/>
</dbReference>
<evidence type="ECO:0000256" key="2">
    <source>
        <dbReference type="ARBA" id="ARBA00023002"/>
    </source>
</evidence>
<evidence type="ECO:0000256" key="1">
    <source>
        <dbReference type="ARBA" id="ARBA00022723"/>
    </source>
</evidence>
<dbReference type="EMBL" id="VYKL01000010">
    <property type="protein sequence ID" value="KAA9028362.1"/>
    <property type="molecule type" value="Genomic_DNA"/>
</dbReference>
<dbReference type="SUPFAM" id="SSF51197">
    <property type="entry name" value="Clavaminate synthase-like"/>
    <property type="match status" value="1"/>
</dbReference>
<dbReference type="GO" id="GO:0005506">
    <property type="term" value="F:iron ion binding"/>
    <property type="evidence" value="ECO:0007669"/>
    <property type="project" value="InterPro"/>
</dbReference>
<dbReference type="Proteomes" id="UP000326671">
    <property type="component" value="Unassembled WGS sequence"/>
</dbReference>
<evidence type="ECO:0000256" key="3">
    <source>
        <dbReference type="ARBA" id="ARBA00023004"/>
    </source>
</evidence>
<evidence type="ECO:0000313" key="5">
    <source>
        <dbReference type="Proteomes" id="UP000326671"/>
    </source>
</evidence>
<name>A0A5J5HYY0_9BACI</name>
<dbReference type="InterPro" id="IPR042098">
    <property type="entry name" value="TauD-like_sf"/>
</dbReference>
<keyword evidence="1" id="KW-0479">Metal-binding</keyword>
<reference evidence="4 5" key="1">
    <citation type="submission" date="2019-09" db="EMBL/GenBank/DDBJ databases">
        <title>Whole genome sequences of isolates from the Mars Exploration Rovers.</title>
        <authorList>
            <person name="Seuylemezian A."/>
            <person name="Vaishampayan P."/>
        </authorList>
    </citation>
    <scope>NUCLEOTIDE SEQUENCE [LARGE SCALE GENOMIC DNA]</scope>
    <source>
        <strain evidence="4 5">MER_TA_151</strain>
    </source>
</reference>
<comment type="caution">
    <text evidence="4">The sequence shown here is derived from an EMBL/GenBank/DDBJ whole genome shotgun (WGS) entry which is preliminary data.</text>
</comment>
<organism evidence="4 5">
    <name type="scientific">Niallia endozanthoxylica</name>
    <dbReference type="NCBI Taxonomy" id="2036016"/>
    <lineage>
        <taxon>Bacteria</taxon>
        <taxon>Bacillati</taxon>
        <taxon>Bacillota</taxon>
        <taxon>Bacilli</taxon>
        <taxon>Bacillales</taxon>
        <taxon>Bacillaceae</taxon>
        <taxon>Niallia</taxon>
    </lineage>
</organism>
<dbReference type="RefSeq" id="WP_150438615.1">
    <property type="nucleotide sequence ID" value="NZ_VYKL01000010.1"/>
</dbReference>
<dbReference type="Gene3D" id="3.60.130.10">
    <property type="entry name" value="Clavaminate synthase-like"/>
    <property type="match status" value="1"/>
</dbReference>
<dbReference type="NCBIfam" id="NF002814">
    <property type="entry name" value="PRK02963.1"/>
    <property type="match status" value="1"/>
</dbReference>